<evidence type="ECO:0000256" key="6">
    <source>
        <dbReference type="SAM" id="MobiDB-lite"/>
    </source>
</evidence>
<dbReference type="InterPro" id="IPR010994">
    <property type="entry name" value="RuvA_2-like"/>
</dbReference>
<keyword evidence="4" id="KW-0539">Nucleus</keyword>
<dbReference type="InterPro" id="IPR028231">
    <property type="entry name" value="Spt6_YqgF"/>
</dbReference>
<evidence type="ECO:0000256" key="4">
    <source>
        <dbReference type="ARBA" id="ARBA00023242"/>
    </source>
</evidence>
<dbReference type="InterPro" id="IPR035019">
    <property type="entry name" value="Spt6_SH2_N"/>
</dbReference>
<evidence type="ECO:0008006" key="11">
    <source>
        <dbReference type="Google" id="ProtNLM"/>
    </source>
</evidence>
<dbReference type="InterPro" id="IPR017072">
    <property type="entry name" value="TF_Spt6"/>
</dbReference>
<comment type="caution">
    <text evidence="9">The sequence shown here is derived from an EMBL/GenBank/DDBJ whole genome shotgun (WGS) entry which is preliminary data.</text>
</comment>
<gene>
    <name evidence="9" type="ORF">WJX75_009064</name>
</gene>
<feature type="compositionally biased region" description="Acidic residues" evidence="6">
    <location>
        <begin position="260"/>
        <end position="279"/>
    </location>
</feature>
<dbReference type="Pfam" id="PF14633">
    <property type="entry name" value="SH2_2"/>
    <property type="match status" value="1"/>
</dbReference>
<dbReference type="PANTHER" id="PTHR10145">
    <property type="entry name" value="TRANSCRIPTION ELONGATION FACTOR SPT6"/>
    <property type="match status" value="1"/>
</dbReference>
<dbReference type="InterPro" id="IPR000980">
    <property type="entry name" value="SH2"/>
</dbReference>
<dbReference type="SUPFAM" id="SSF53098">
    <property type="entry name" value="Ribonuclease H-like"/>
    <property type="match status" value="1"/>
</dbReference>
<dbReference type="Proteomes" id="UP001491310">
    <property type="component" value="Unassembled WGS sequence"/>
</dbReference>
<feature type="region of interest" description="Disordered" evidence="6">
    <location>
        <begin position="1"/>
        <end position="231"/>
    </location>
</feature>
<feature type="compositionally biased region" description="Acidic residues" evidence="6">
    <location>
        <begin position="31"/>
        <end position="79"/>
    </location>
</feature>
<evidence type="ECO:0000256" key="2">
    <source>
        <dbReference type="ARBA" id="ARBA00009253"/>
    </source>
</evidence>
<dbReference type="Pfam" id="PF14632">
    <property type="entry name" value="SPT6_acidic"/>
    <property type="match status" value="1"/>
</dbReference>
<feature type="compositionally biased region" description="Basic and acidic residues" evidence="6">
    <location>
        <begin position="469"/>
        <end position="485"/>
    </location>
</feature>
<dbReference type="PROSITE" id="PS50001">
    <property type="entry name" value="SH2"/>
    <property type="match status" value="1"/>
</dbReference>
<dbReference type="InterPro" id="IPR032706">
    <property type="entry name" value="Spt6_HHH"/>
</dbReference>
<feature type="domain" description="S1 motif" evidence="8">
    <location>
        <begin position="1241"/>
        <end position="1313"/>
    </location>
</feature>
<feature type="compositionally biased region" description="Acidic residues" evidence="6">
    <location>
        <begin position="188"/>
        <end position="209"/>
    </location>
</feature>
<evidence type="ECO:0000313" key="9">
    <source>
        <dbReference type="EMBL" id="KAK9904318.1"/>
    </source>
</evidence>
<dbReference type="InterPro" id="IPR023323">
    <property type="entry name" value="Tex-like_dom_sf"/>
</dbReference>
<proteinExistence type="inferred from homology"/>
<dbReference type="Pfam" id="PF14635">
    <property type="entry name" value="HHH_7"/>
    <property type="match status" value="1"/>
</dbReference>
<dbReference type="InterPro" id="IPR035018">
    <property type="entry name" value="Spt6_SH2_C"/>
</dbReference>
<feature type="compositionally biased region" description="Pro residues" evidence="6">
    <location>
        <begin position="1585"/>
        <end position="1594"/>
    </location>
</feature>
<feature type="compositionally biased region" description="Low complexity" evidence="6">
    <location>
        <begin position="1606"/>
        <end position="1640"/>
    </location>
</feature>
<dbReference type="InterPro" id="IPR036860">
    <property type="entry name" value="SH2_dom_sf"/>
</dbReference>
<dbReference type="Gene3D" id="3.30.505.10">
    <property type="entry name" value="SH2 domain"/>
    <property type="match status" value="2"/>
</dbReference>
<dbReference type="PANTHER" id="PTHR10145:SF6">
    <property type="entry name" value="TRANSCRIPTION ELONGATION FACTOR SPT6"/>
    <property type="match status" value="1"/>
</dbReference>
<keyword evidence="5" id="KW-0727">SH2 domain</keyword>
<dbReference type="SUPFAM" id="SSF55550">
    <property type="entry name" value="SH2 domain"/>
    <property type="match status" value="1"/>
</dbReference>
<dbReference type="InterPro" id="IPR049540">
    <property type="entry name" value="Spt6-like_S1"/>
</dbReference>
<feature type="compositionally biased region" description="Acidic residues" evidence="6">
    <location>
        <begin position="86"/>
        <end position="101"/>
    </location>
</feature>
<dbReference type="CDD" id="cd09928">
    <property type="entry name" value="SH2_Cterm_SPT6_like"/>
    <property type="match status" value="1"/>
</dbReference>
<dbReference type="Pfam" id="PF22706">
    <property type="entry name" value="Tex_central_region"/>
    <property type="match status" value="1"/>
</dbReference>
<feature type="compositionally biased region" description="Basic and acidic residues" evidence="6">
    <location>
        <begin position="280"/>
        <end position="291"/>
    </location>
</feature>
<dbReference type="Gene3D" id="1.10.10.2740">
    <property type="entry name" value="Spt6, Death-like domain"/>
    <property type="match status" value="1"/>
</dbReference>
<feature type="region of interest" description="Disordered" evidence="6">
    <location>
        <begin position="253"/>
        <end position="298"/>
    </location>
</feature>
<accession>A0ABR2YG35</accession>
<dbReference type="InterPro" id="IPR042066">
    <property type="entry name" value="Spt6_death-like"/>
</dbReference>
<dbReference type="InterPro" id="IPR012340">
    <property type="entry name" value="NA-bd_OB-fold"/>
</dbReference>
<name>A0ABR2YG35_9CHLO</name>
<feature type="region of interest" description="Disordered" evidence="6">
    <location>
        <begin position="1562"/>
        <end position="1657"/>
    </location>
</feature>
<sequence length="1657" mass="187199">MNGRSDLEDSDEDDVVRKTLQQLEEAHASEDGLDEDVNEEGGDQEDANDDGDEEEEEKNGEDLQDSSEEEEEGQDEYDLDDKFLVGDEDEEDEDGEEEGTEEEKKRRRRKKRKEAQLDEEDYELIGLRPPRPQEQRKRIRKLADSGQRTTAERLKEDLFGPEDEGLEDEDDDDLAAPAPRQEQRQDRDMDDALDEEDEFADFLDYDDEGGAPGEGRRLRRERAQGLPPGVSSAALLEAQEIFGDVSDLLEEYSHRRRQADEDDDMDDDELLEGDEDAEEAEQRQRTQEVRRQQRAMRKVTEAVEPELMARAMLRPEDDVIRTTDLPEREQLRPPIPLDKPDHRACAEWIYEHLIGSLSSDNRKETEIMQHGRREVDGPPPDGRREWGYKELRDDITDLSKGERAVRDRRSGRAYRAWLADEQAQEKLKQNIANVLVDMFDTHFEVPYIAQYRKEVAEELLCARTSDLPDATKGEESRRRQEKRQPEMPVGVVQAKHRKIRRWDVLWYVHSMALKWRALARRKEIREKAYQDALERAPDENAQGSIGALLETLQKADSPEEVADVEAKYKLRASELAESVAALNLDEQAPLTRRPKKTSAYETLRKAGLEPVVREMVISAEELGENLESQYRKHDREDPRGLPEEFAAEHVVPGSAFDTPEALLHGARQMAVSEIIAEPEVRRFIRNRFVPAAVITTEPTPQGESVLDAFHPYGSVKRLRQKPVEKFEGREDFLCILQAEKENLITVKIEVPEDRQELELMKPLAEFYISQGTSIQARAWNDQRMAILQEALQQRLLPAFALELRARMLADARHVALHRVADKLWDYASRAPTQVRIVEDDEVLERRRFMAVCWGPGDPATTLAMLDEAGQLSDILFVGQLSGPIRHSREGLFSEQSKVKDAERIRDFILEHRPHVVMVGTTNLHCKQLHADLRSILDHILEHHPQFITRSETGDVDIVYADETLAALWQTSAAAEQEMGDQPPLVRRAVALARSALDPLAVLASLCGSSAEILGANLHPLQGLLPKQDLLAVAERICITATNQVGVDINRVAHNTWQAAPLQFVAGLGPRKAQALLRTVQREQHVTTRLDMWHEFGVLGKRVFKNCGGSIRVAASGQDMGTADMVALDDTRVHPTLYNTAVCLAQVALGSANPNPDPRKGDPHAIDRALSRPQTIESLNLIEMLERFKGDEYLNKPLSALRDICFELVEPNMELRVEAERMKDEEVFWLLIGESPNTLKEGRLVTATVMSAGRDDARVRLTDFGGVEGVVKRGDVSSSGEDVSPADRMQRGQTITARIKTVHATQWVVELTTASMDLENDTAWEEKYCGKDEFYHVVSEEEKAARKKAEARQRSRQIISRPIRHPYFKNVNAPQATELLAEAEVGAYLLRPSSRGTSQITLTIKVHGRGADGLGSDVYLHTEVREGKKEGGVGAHLRLGRPLSITLAGGRTEEYEDLDEILARYADPYISNLKQVMRHRKYREGVWEGDDGLQAQLKMEKHKNPGMAAYLLGRKLDTPGAFYLGSITNTTPHREYFTVDPDGFYFRHKVRPKVDAVIAMFKQDPRPNRESAPAPPAAQPRAQQLPGPPPPPPPASQYGAPQGGGWPAVQQQQQQQAVGGGQWPAVVQQQQQQQVYGQQQWPPAPGYPMQPGYSAYSR</sequence>
<evidence type="ECO:0000313" key="10">
    <source>
        <dbReference type="Proteomes" id="UP001491310"/>
    </source>
</evidence>
<organism evidence="9 10">
    <name type="scientific">Coccomyxa subellipsoidea</name>
    <dbReference type="NCBI Taxonomy" id="248742"/>
    <lineage>
        <taxon>Eukaryota</taxon>
        <taxon>Viridiplantae</taxon>
        <taxon>Chlorophyta</taxon>
        <taxon>core chlorophytes</taxon>
        <taxon>Trebouxiophyceae</taxon>
        <taxon>Trebouxiophyceae incertae sedis</taxon>
        <taxon>Coccomyxaceae</taxon>
        <taxon>Coccomyxa</taxon>
    </lineage>
</organism>
<dbReference type="Gene3D" id="2.40.50.140">
    <property type="entry name" value="Nucleic acid-binding proteins"/>
    <property type="match status" value="1"/>
</dbReference>
<dbReference type="CDD" id="cd09918">
    <property type="entry name" value="SH2_Nterm_SPT6_like"/>
    <property type="match status" value="1"/>
</dbReference>
<dbReference type="SUPFAM" id="SSF158832">
    <property type="entry name" value="Tex N-terminal region-like"/>
    <property type="match status" value="1"/>
</dbReference>
<dbReference type="EMBL" id="JALJOT010000013">
    <property type="protein sequence ID" value="KAK9904318.1"/>
    <property type="molecule type" value="Genomic_DNA"/>
</dbReference>
<dbReference type="InterPro" id="IPR035420">
    <property type="entry name" value="Spt6_SH2"/>
</dbReference>
<feature type="region of interest" description="Disordered" evidence="6">
    <location>
        <begin position="467"/>
        <end position="490"/>
    </location>
</feature>
<dbReference type="InterPro" id="IPR012337">
    <property type="entry name" value="RNaseH-like_sf"/>
</dbReference>
<evidence type="ECO:0000256" key="5">
    <source>
        <dbReference type="PROSITE-ProRule" id="PRU00191"/>
    </source>
</evidence>
<evidence type="ECO:0000259" key="7">
    <source>
        <dbReference type="PROSITE" id="PS50001"/>
    </source>
</evidence>
<dbReference type="SMART" id="SM00316">
    <property type="entry name" value="S1"/>
    <property type="match status" value="1"/>
</dbReference>
<dbReference type="Pfam" id="PF21710">
    <property type="entry name" value="Spt6_S1"/>
    <property type="match status" value="1"/>
</dbReference>
<feature type="domain" description="SH2" evidence="7">
    <location>
        <begin position="1365"/>
        <end position="1464"/>
    </location>
</feature>
<dbReference type="InterPro" id="IPR028083">
    <property type="entry name" value="Spt6_acidic_N_dom"/>
</dbReference>
<dbReference type="InterPro" id="IPR055179">
    <property type="entry name" value="Tex-like_central_region"/>
</dbReference>
<evidence type="ECO:0000256" key="3">
    <source>
        <dbReference type="ARBA" id="ARBA00023163"/>
    </source>
</evidence>
<dbReference type="Gene3D" id="1.10.150.850">
    <property type="entry name" value="Spt6, helix-hairpin-helix domain"/>
    <property type="match status" value="1"/>
</dbReference>
<dbReference type="PROSITE" id="PS50126">
    <property type="entry name" value="S1"/>
    <property type="match status" value="1"/>
</dbReference>
<dbReference type="SUPFAM" id="SSF47781">
    <property type="entry name" value="RuvA domain 2-like"/>
    <property type="match status" value="1"/>
</dbReference>
<protein>
    <recommendedName>
        <fullName evidence="11">S1 motif domain-containing protein</fullName>
    </recommendedName>
</protein>
<dbReference type="SUPFAM" id="SSF50249">
    <property type="entry name" value="Nucleic acid-binding proteins"/>
    <property type="match status" value="1"/>
</dbReference>
<dbReference type="Pfam" id="PF14639">
    <property type="entry name" value="YqgF"/>
    <property type="match status" value="1"/>
</dbReference>
<evidence type="ECO:0000256" key="1">
    <source>
        <dbReference type="ARBA" id="ARBA00004123"/>
    </source>
</evidence>
<comment type="similarity">
    <text evidence="2">Belongs to the SPT6 family.</text>
</comment>
<keyword evidence="3" id="KW-0804">Transcription</keyword>
<dbReference type="Gene3D" id="1.10.3500.10">
    <property type="entry name" value="Tex N-terminal region-like"/>
    <property type="match status" value="1"/>
</dbReference>
<feature type="compositionally biased region" description="Acidic residues" evidence="6">
    <location>
        <begin position="159"/>
        <end position="174"/>
    </location>
</feature>
<dbReference type="Gene3D" id="3.30.420.140">
    <property type="entry name" value="YqgF/RNase H-like domain"/>
    <property type="match status" value="1"/>
</dbReference>
<evidence type="ECO:0000259" key="8">
    <source>
        <dbReference type="PROSITE" id="PS50126"/>
    </source>
</evidence>
<keyword evidence="10" id="KW-1185">Reference proteome</keyword>
<dbReference type="InterPro" id="IPR003029">
    <property type="entry name" value="S1_domain"/>
</dbReference>
<comment type="subcellular location">
    <subcellularLocation>
        <location evidence="1">Nucleus</location>
    </subcellularLocation>
</comment>
<reference evidence="9 10" key="1">
    <citation type="journal article" date="2024" name="Nat. Commun.">
        <title>Phylogenomics reveals the evolutionary origins of lichenization in chlorophyte algae.</title>
        <authorList>
            <person name="Puginier C."/>
            <person name="Libourel C."/>
            <person name="Otte J."/>
            <person name="Skaloud P."/>
            <person name="Haon M."/>
            <person name="Grisel S."/>
            <person name="Petersen M."/>
            <person name="Berrin J.G."/>
            <person name="Delaux P.M."/>
            <person name="Dal Grande F."/>
            <person name="Keller J."/>
        </authorList>
    </citation>
    <scope>NUCLEOTIDE SEQUENCE [LARGE SCALE GENOMIC DNA]</scope>
    <source>
        <strain evidence="9 10">SAG 216-7</strain>
    </source>
</reference>
<dbReference type="Gene3D" id="1.10.10.650">
    <property type="entry name" value="RuvA domain 2-like"/>
    <property type="match status" value="1"/>
</dbReference>
<dbReference type="InterPro" id="IPR023319">
    <property type="entry name" value="Tex-like_HTH_dom_sf"/>
</dbReference>
<dbReference type="InterPro" id="IPR037027">
    <property type="entry name" value="YqgF/RNaseH-like_dom_sf"/>
</dbReference>